<dbReference type="GO" id="GO:0019783">
    <property type="term" value="F:ubiquitin-like protein peptidase activity"/>
    <property type="evidence" value="ECO:0007669"/>
    <property type="project" value="UniProtKB-ARBA"/>
</dbReference>
<accession>M2PNH2</accession>
<dbReference type="OrthoDB" id="3265112at2759"/>
<sequence length="84" mass="9570">CAIFSTYDIVSAARLDDGGALSRSIQWTGFWERPIWLIPVHREGAIGHWTIVIADVPKATFYHFDSLANVSLWKSDVRRAFHLI</sequence>
<keyword evidence="6" id="KW-1185">Reference proteome</keyword>
<dbReference type="InterPro" id="IPR038765">
    <property type="entry name" value="Papain-like_cys_pep_sf"/>
</dbReference>
<dbReference type="GO" id="GO:0006508">
    <property type="term" value="P:proteolysis"/>
    <property type="evidence" value="ECO:0007669"/>
    <property type="project" value="UniProtKB-KW"/>
</dbReference>
<gene>
    <name evidence="5" type="ORF">CERSUDRAFT_37152</name>
</gene>
<organism evidence="5 6">
    <name type="scientific">Ceriporiopsis subvermispora (strain B)</name>
    <name type="common">White-rot fungus</name>
    <name type="synonym">Gelatoporia subvermispora</name>
    <dbReference type="NCBI Taxonomy" id="914234"/>
    <lineage>
        <taxon>Eukaryota</taxon>
        <taxon>Fungi</taxon>
        <taxon>Dikarya</taxon>
        <taxon>Basidiomycota</taxon>
        <taxon>Agaricomycotina</taxon>
        <taxon>Agaricomycetes</taxon>
        <taxon>Polyporales</taxon>
        <taxon>Gelatoporiaceae</taxon>
        <taxon>Gelatoporia</taxon>
    </lineage>
</organism>
<dbReference type="InterPro" id="IPR003653">
    <property type="entry name" value="Peptidase_C48_C"/>
</dbReference>
<dbReference type="EMBL" id="KB445795">
    <property type="protein sequence ID" value="EMD37964.1"/>
    <property type="molecule type" value="Genomic_DNA"/>
</dbReference>
<dbReference type="Proteomes" id="UP000016930">
    <property type="component" value="Unassembled WGS sequence"/>
</dbReference>
<dbReference type="Gene3D" id="3.40.395.10">
    <property type="entry name" value="Adenoviral Proteinase, Chain A"/>
    <property type="match status" value="1"/>
</dbReference>
<feature type="non-terminal residue" evidence="5">
    <location>
        <position position="84"/>
    </location>
</feature>
<keyword evidence="2" id="KW-0645">Protease</keyword>
<keyword evidence="3" id="KW-0378">Hydrolase</keyword>
<evidence type="ECO:0000256" key="2">
    <source>
        <dbReference type="ARBA" id="ARBA00022670"/>
    </source>
</evidence>
<evidence type="ECO:0000313" key="5">
    <source>
        <dbReference type="EMBL" id="EMD37964.1"/>
    </source>
</evidence>
<evidence type="ECO:0000256" key="3">
    <source>
        <dbReference type="ARBA" id="ARBA00022801"/>
    </source>
</evidence>
<comment type="similarity">
    <text evidence="1">Belongs to the peptidase C48 family.</text>
</comment>
<protein>
    <recommendedName>
        <fullName evidence="4">Ubiquitin-like protease family profile domain-containing protein</fullName>
    </recommendedName>
</protein>
<evidence type="ECO:0000313" key="6">
    <source>
        <dbReference type="Proteomes" id="UP000016930"/>
    </source>
</evidence>
<dbReference type="GO" id="GO:0008234">
    <property type="term" value="F:cysteine-type peptidase activity"/>
    <property type="evidence" value="ECO:0007669"/>
    <property type="project" value="InterPro"/>
</dbReference>
<dbReference type="Pfam" id="PF02902">
    <property type="entry name" value="Peptidase_C48"/>
    <property type="match status" value="1"/>
</dbReference>
<name>M2PNH2_CERS8</name>
<dbReference type="HOGENOM" id="CLU_2564715_0_0_1"/>
<evidence type="ECO:0000259" key="4">
    <source>
        <dbReference type="Pfam" id="PF02902"/>
    </source>
</evidence>
<dbReference type="SUPFAM" id="SSF54001">
    <property type="entry name" value="Cysteine proteinases"/>
    <property type="match status" value="1"/>
</dbReference>
<feature type="non-terminal residue" evidence="5">
    <location>
        <position position="1"/>
    </location>
</feature>
<reference evidence="5 6" key="1">
    <citation type="journal article" date="2012" name="Proc. Natl. Acad. Sci. U.S.A.">
        <title>Comparative genomics of Ceriporiopsis subvermispora and Phanerochaete chrysosporium provide insight into selective ligninolysis.</title>
        <authorList>
            <person name="Fernandez-Fueyo E."/>
            <person name="Ruiz-Duenas F.J."/>
            <person name="Ferreira P."/>
            <person name="Floudas D."/>
            <person name="Hibbett D.S."/>
            <person name="Canessa P."/>
            <person name="Larrondo L.F."/>
            <person name="James T.Y."/>
            <person name="Seelenfreund D."/>
            <person name="Lobos S."/>
            <person name="Polanco R."/>
            <person name="Tello M."/>
            <person name="Honda Y."/>
            <person name="Watanabe T."/>
            <person name="Watanabe T."/>
            <person name="Ryu J.S."/>
            <person name="Kubicek C.P."/>
            <person name="Schmoll M."/>
            <person name="Gaskell J."/>
            <person name="Hammel K.E."/>
            <person name="St John F.J."/>
            <person name="Vanden Wymelenberg A."/>
            <person name="Sabat G."/>
            <person name="Splinter BonDurant S."/>
            <person name="Syed K."/>
            <person name="Yadav J.S."/>
            <person name="Doddapaneni H."/>
            <person name="Subramanian V."/>
            <person name="Lavin J.L."/>
            <person name="Oguiza J.A."/>
            <person name="Perez G."/>
            <person name="Pisabarro A.G."/>
            <person name="Ramirez L."/>
            <person name="Santoyo F."/>
            <person name="Master E."/>
            <person name="Coutinho P.M."/>
            <person name="Henrissat B."/>
            <person name="Lombard V."/>
            <person name="Magnuson J.K."/>
            <person name="Kuees U."/>
            <person name="Hori C."/>
            <person name="Igarashi K."/>
            <person name="Samejima M."/>
            <person name="Held B.W."/>
            <person name="Barry K.W."/>
            <person name="LaButti K.M."/>
            <person name="Lapidus A."/>
            <person name="Lindquist E.A."/>
            <person name="Lucas S.M."/>
            <person name="Riley R."/>
            <person name="Salamov A.A."/>
            <person name="Hoffmeister D."/>
            <person name="Schwenk D."/>
            <person name="Hadar Y."/>
            <person name="Yarden O."/>
            <person name="de Vries R.P."/>
            <person name="Wiebenga A."/>
            <person name="Stenlid J."/>
            <person name="Eastwood D."/>
            <person name="Grigoriev I.V."/>
            <person name="Berka R.M."/>
            <person name="Blanchette R.A."/>
            <person name="Kersten P."/>
            <person name="Martinez A.T."/>
            <person name="Vicuna R."/>
            <person name="Cullen D."/>
        </authorList>
    </citation>
    <scope>NUCLEOTIDE SEQUENCE [LARGE SCALE GENOMIC DNA]</scope>
    <source>
        <strain evidence="5 6">B</strain>
    </source>
</reference>
<feature type="domain" description="Ubiquitin-like protease family profile" evidence="4">
    <location>
        <begin position="30"/>
        <end position="70"/>
    </location>
</feature>
<dbReference type="AlphaFoldDB" id="M2PNH2"/>
<evidence type="ECO:0000256" key="1">
    <source>
        <dbReference type="ARBA" id="ARBA00005234"/>
    </source>
</evidence>
<proteinExistence type="inferred from homology"/>